<evidence type="ECO:0000256" key="1">
    <source>
        <dbReference type="SAM" id="MobiDB-lite"/>
    </source>
</evidence>
<dbReference type="EMBL" id="BGZK01000798">
    <property type="protein sequence ID" value="GBP60873.1"/>
    <property type="molecule type" value="Genomic_DNA"/>
</dbReference>
<protein>
    <submittedName>
        <fullName evidence="2">Uncharacterized protein</fullName>
    </submittedName>
</protein>
<name>A0A4C1XCE3_EUMVA</name>
<feature type="region of interest" description="Disordered" evidence="1">
    <location>
        <begin position="1"/>
        <end position="22"/>
    </location>
</feature>
<evidence type="ECO:0000313" key="3">
    <source>
        <dbReference type="Proteomes" id="UP000299102"/>
    </source>
</evidence>
<evidence type="ECO:0000313" key="2">
    <source>
        <dbReference type="EMBL" id="GBP60873.1"/>
    </source>
</evidence>
<sequence length="140" mass="15698">MFSDKRDLAEKGTGPVTESRAATKIETGTEIACCRPIIVEWERDARHSAASRSVTHRYVTERYTFQATRSRNLFKTLSRKKSAQVYRFRSNSTLASRIFDPLRDNRPPTTARAAAAPAPALDRGAPSHCITIALYAREKV</sequence>
<feature type="region of interest" description="Disordered" evidence="1">
    <location>
        <begin position="99"/>
        <end position="118"/>
    </location>
</feature>
<organism evidence="2 3">
    <name type="scientific">Eumeta variegata</name>
    <name type="common">Bagworm moth</name>
    <name type="synonym">Eumeta japonica</name>
    <dbReference type="NCBI Taxonomy" id="151549"/>
    <lineage>
        <taxon>Eukaryota</taxon>
        <taxon>Metazoa</taxon>
        <taxon>Ecdysozoa</taxon>
        <taxon>Arthropoda</taxon>
        <taxon>Hexapoda</taxon>
        <taxon>Insecta</taxon>
        <taxon>Pterygota</taxon>
        <taxon>Neoptera</taxon>
        <taxon>Endopterygota</taxon>
        <taxon>Lepidoptera</taxon>
        <taxon>Glossata</taxon>
        <taxon>Ditrysia</taxon>
        <taxon>Tineoidea</taxon>
        <taxon>Psychidae</taxon>
        <taxon>Oiketicinae</taxon>
        <taxon>Eumeta</taxon>
    </lineage>
</organism>
<proteinExistence type="predicted"/>
<keyword evidence="3" id="KW-1185">Reference proteome</keyword>
<reference evidence="2 3" key="1">
    <citation type="journal article" date="2019" name="Commun. Biol.">
        <title>The bagworm genome reveals a unique fibroin gene that provides high tensile strength.</title>
        <authorList>
            <person name="Kono N."/>
            <person name="Nakamura H."/>
            <person name="Ohtoshi R."/>
            <person name="Tomita M."/>
            <person name="Numata K."/>
            <person name="Arakawa K."/>
        </authorList>
    </citation>
    <scope>NUCLEOTIDE SEQUENCE [LARGE SCALE GENOMIC DNA]</scope>
</reference>
<accession>A0A4C1XCE3</accession>
<feature type="compositionally biased region" description="Low complexity" evidence="1">
    <location>
        <begin position="107"/>
        <end position="118"/>
    </location>
</feature>
<dbReference type="Proteomes" id="UP000299102">
    <property type="component" value="Unassembled WGS sequence"/>
</dbReference>
<comment type="caution">
    <text evidence="2">The sequence shown here is derived from an EMBL/GenBank/DDBJ whole genome shotgun (WGS) entry which is preliminary data.</text>
</comment>
<dbReference type="AlphaFoldDB" id="A0A4C1XCE3"/>
<feature type="compositionally biased region" description="Basic and acidic residues" evidence="1">
    <location>
        <begin position="1"/>
        <end position="10"/>
    </location>
</feature>
<gene>
    <name evidence="2" type="ORF">EVAR_26771_1</name>
</gene>